<gene>
    <name evidence="1" type="ORF">ElyMa_000486400</name>
</gene>
<dbReference type="AlphaFoldDB" id="A0AAV4FW80"/>
<name>A0AAV4FW80_9GAST</name>
<protein>
    <submittedName>
        <fullName evidence="1">Transposase</fullName>
    </submittedName>
</protein>
<proteinExistence type="predicted"/>
<dbReference type="Proteomes" id="UP000762676">
    <property type="component" value="Unassembled WGS sequence"/>
</dbReference>
<dbReference type="Gene3D" id="3.30.420.10">
    <property type="entry name" value="Ribonuclease H-like superfamily/Ribonuclease H"/>
    <property type="match status" value="1"/>
</dbReference>
<evidence type="ECO:0000313" key="1">
    <source>
        <dbReference type="EMBL" id="GFR76550.1"/>
    </source>
</evidence>
<dbReference type="EMBL" id="BMAT01000929">
    <property type="protein sequence ID" value="GFR76550.1"/>
    <property type="molecule type" value="Genomic_DNA"/>
</dbReference>
<comment type="caution">
    <text evidence="1">The sequence shown here is derived from an EMBL/GenBank/DDBJ whole genome shotgun (WGS) entry which is preliminary data.</text>
</comment>
<evidence type="ECO:0000313" key="2">
    <source>
        <dbReference type="Proteomes" id="UP000762676"/>
    </source>
</evidence>
<organism evidence="1 2">
    <name type="scientific">Elysia marginata</name>
    <dbReference type="NCBI Taxonomy" id="1093978"/>
    <lineage>
        <taxon>Eukaryota</taxon>
        <taxon>Metazoa</taxon>
        <taxon>Spiralia</taxon>
        <taxon>Lophotrochozoa</taxon>
        <taxon>Mollusca</taxon>
        <taxon>Gastropoda</taxon>
        <taxon>Heterobranchia</taxon>
        <taxon>Euthyneura</taxon>
        <taxon>Panpulmonata</taxon>
        <taxon>Sacoglossa</taxon>
        <taxon>Placobranchoidea</taxon>
        <taxon>Plakobranchidae</taxon>
        <taxon>Elysia</taxon>
    </lineage>
</organism>
<dbReference type="GO" id="GO:0003676">
    <property type="term" value="F:nucleic acid binding"/>
    <property type="evidence" value="ECO:0007669"/>
    <property type="project" value="InterPro"/>
</dbReference>
<accession>A0AAV4FW80</accession>
<sequence length="79" mass="9285">MLSDIVTGDKTWFPFFIIPPRRLNRMLAGQKFDRIQDLTKAVNSKLPTIPEEDYQGVFRKWQIRLKRCIEGHGGYFEGL</sequence>
<reference evidence="1 2" key="1">
    <citation type="journal article" date="2021" name="Elife">
        <title>Chloroplast acquisition without the gene transfer in kleptoplastic sea slugs, Plakobranchus ocellatus.</title>
        <authorList>
            <person name="Maeda T."/>
            <person name="Takahashi S."/>
            <person name="Yoshida T."/>
            <person name="Shimamura S."/>
            <person name="Takaki Y."/>
            <person name="Nagai Y."/>
            <person name="Toyoda A."/>
            <person name="Suzuki Y."/>
            <person name="Arimoto A."/>
            <person name="Ishii H."/>
            <person name="Satoh N."/>
            <person name="Nishiyama T."/>
            <person name="Hasebe M."/>
            <person name="Maruyama T."/>
            <person name="Minagawa J."/>
            <person name="Obokata J."/>
            <person name="Shigenobu S."/>
        </authorList>
    </citation>
    <scope>NUCLEOTIDE SEQUENCE [LARGE SCALE GENOMIC DNA]</scope>
</reference>
<dbReference type="InterPro" id="IPR036397">
    <property type="entry name" value="RNaseH_sf"/>
</dbReference>
<keyword evidence="2" id="KW-1185">Reference proteome</keyword>